<evidence type="ECO:0000256" key="1">
    <source>
        <dbReference type="ARBA" id="ARBA00022801"/>
    </source>
</evidence>
<dbReference type="GO" id="GO:0008745">
    <property type="term" value="F:N-acetylmuramoyl-L-alanine amidase activity"/>
    <property type="evidence" value="ECO:0007669"/>
    <property type="project" value="InterPro"/>
</dbReference>
<evidence type="ECO:0000256" key="3">
    <source>
        <dbReference type="SAM" id="MobiDB-lite"/>
    </source>
</evidence>
<feature type="compositionally biased region" description="Acidic residues" evidence="3">
    <location>
        <begin position="63"/>
        <end position="73"/>
    </location>
</feature>
<organism evidence="7 8">
    <name type="scientific">Zhenpiania hominis</name>
    <dbReference type="NCBI Taxonomy" id="2763644"/>
    <lineage>
        <taxon>Bacteria</taxon>
        <taxon>Bacillati</taxon>
        <taxon>Bacillota</taxon>
        <taxon>Clostridia</taxon>
        <taxon>Peptostreptococcales</taxon>
        <taxon>Anaerovoracaceae</taxon>
        <taxon>Zhenpiania</taxon>
    </lineage>
</organism>
<feature type="compositionally biased region" description="Low complexity" evidence="3">
    <location>
        <begin position="46"/>
        <end position="58"/>
    </location>
</feature>
<dbReference type="SUPFAM" id="SSF53187">
    <property type="entry name" value="Zn-dependent exopeptidases"/>
    <property type="match status" value="1"/>
</dbReference>
<feature type="chain" id="PRO_5037710152" evidence="4">
    <location>
        <begin position="30"/>
        <end position="659"/>
    </location>
</feature>
<dbReference type="CDD" id="cd02696">
    <property type="entry name" value="MurNAc-LAA"/>
    <property type="match status" value="1"/>
</dbReference>
<feature type="domain" description="MurNAc-LAA" evidence="6">
    <location>
        <begin position="295"/>
        <end position="412"/>
    </location>
</feature>
<protein>
    <submittedName>
        <fullName evidence="7">N-acetylmuramoyl-L-alanine amidase</fullName>
    </submittedName>
</protein>
<dbReference type="SMART" id="SM00646">
    <property type="entry name" value="Ami_3"/>
    <property type="match status" value="1"/>
</dbReference>
<dbReference type="GO" id="GO:0030288">
    <property type="term" value="C:outer membrane-bounded periplasmic space"/>
    <property type="evidence" value="ECO:0007669"/>
    <property type="project" value="TreeGrafter"/>
</dbReference>
<dbReference type="PANTHER" id="PTHR30404:SF8">
    <property type="entry name" value="AUTOLYSIN PH-RELATED"/>
    <property type="match status" value="1"/>
</dbReference>
<keyword evidence="1" id="KW-0378">Hydrolase</keyword>
<dbReference type="InterPro" id="IPR003646">
    <property type="entry name" value="SH3-like_bac-type"/>
</dbReference>
<gene>
    <name evidence="7" type="ORF">H9L42_05235</name>
</gene>
<keyword evidence="8" id="KW-1185">Reference proteome</keyword>
<evidence type="ECO:0000256" key="4">
    <source>
        <dbReference type="SAM" id="SignalP"/>
    </source>
</evidence>
<feature type="domain" description="SH3b" evidence="5">
    <location>
        <begin position="596"/>
        <end position="659"/>
    </location>
</feature>
<comment type="caution">
    <text evidence="7">The sequence shown here is derived from an EMBL/GenBank/DDBJ whole genome shotgun (WGS) entry which is preliminary data.</text>
</comment>
<evidence type="ECO:0000256" key="2">
    <source>
        <dbReference type="ARBA" id="ARBA00023316"/>
    </source>
</evidence>
<dbReference type="InterPro" id="IPR002508">
    <property type="entry name" value="MurNAc-LAA_cat"/>
</dbReference>
<evidence type="ECO:0000313" key="8">
    <source>
        <dbReference type="Proteomes" id="UP000602647"/>
    </source>
</evidence>
<sequence>MRNRTRIFSLAIAVCMLLTVFSFAPAVFAQEDAPSGEQTEQTQISAPTEPAAEAEPAAKMLSENEEEEVPSQEETEVYTIRTVLEEGSGTITVDKQEAKQGEIVSYTVTPSTGYKLLSVTVGEDSIAVENSYTALSGTFTAEADTIISARFAKLSTFKITTSVNSSSRGTITASQNVTENGSVTITAKAKSGYYLSDLQVDGKSVGAKSTYTLNNVTKDHTVKAIFSEQIKIMLDAGHYGKYNRSPVYSSYYESNMTWSLHNYLKEELLEYSGFAIGVTRKDQKKDMNVYNRGTASKGYDLFLSLHSNAVSSKSTDYPLIITQKGNTGDKLAKNLGKVIEDTMNTKQGYKVWQKLNSDNKTEYYGVLRGSKAVGTKGMIVEHSFHTNLAAAKWLSSNSNLKKMAEAEAEVIADYYGMTKDGSGAIIDSDNSSSSNTSSSNSSSKIVSSSQKVKVLVGSLNMRKSYSTSSKSMGKAKKNKVYQLKAKTKDGKWGQLKTNGYWIYLKNGYTKVVSSSSSSSVKTVKSSQKVKVVRSNLKFRKSPSTKGKVLGKAKKNKTYRLKAKTSNGKWGQLKTNGYWIYLNWTKPVTSTKIVKTSKRVRIKVTSLRMRKSCSTSSRTMGKVKKNKVYRLKAKTSNGKWGQLKRNGYWIYLKNGYTKTV</sequence>
<feature type="region of interest" description="Disordered" evidence="3">
    <location>
        <begin position="32"/>
        <end position="73"/>
    </location>
</feature>
<dbReference type="PANTHER" id="PTHR30404">
    <property type="entry name" value="N-ACETYLMURAMOYL-L-ALANINE AMIDASE"/>
    <property type="match status" value="1"/>
</dbReference>
<dbReference type="Gene3D" id="3.40.630.40">
    <property type="entry name" value="Zn-dependent exopeptidases"/>
    <property type="match status" value="1"/>
</dbReference>
<dbReference type="Pfam" id="PF18998">
    <property type="entry name" value="Flg_new_2"/>
    <property type="match status" value="2"/>
</dbReference>
<proteinExistence type="predicted"/>
<dbReference type="RefSeq" id="WP_187302329.1">
    <property type="nucleotide sequence ID" value="NZ_JACRYT010000003.1"/>
</dbReference>
<keyword evidence="4" id="KW-0732">Signal</keyword>
<dbReference type="Pfam" id="PF01520">
    <property type="entry name" value="Amidase_3"/>
    <property type="match status" value="1"/>
</dbReference>
<feature type="compositionally biased region" description="Polar residues" evidence="3">
    <location>
        <begin position="36"/>
        <end position="45"/>
    </location>
</feature>
<dbReference type="Gene3D" id="2.30.30.40">
    <property type="entry name" value="SH3 Domains"/>
    <property type="match status" value="2"/>
</dbReference>
<dbReference type="SMART" id="SM00287">
    <property type="entry name" value="SH3b"/>
    <property type="match status" value="3"/>
</dbReference>
<dbReference type="InterPro" id="IPR050695">
    <property type="entry name" value="N-acetylmuramoyl_amidase_3"/>
</dbReference>
<name>A0A923SRE7_9FIRM</name>
<evidence type="ECO:0000313" key="7">
    <source>
        <dbReference type="EMBL" id="MBC6679229.1"/>
    </source>
</evidence>
<feature type="domain" description="SH3b" evidence="5">
    <location>
        <begin position="449"/>
        <end position="508"/>
    </location>
</feature>
<keyword evidence="2" id="KW-0961">Cell wall biogenesis/degradation</keyword>
<dbReference type="EMBL" id="JACRYT010000003">
    <property type="protein sequence ID" value="MBC6679229.1"/>
    <property type="molecule type" value="Genomic_DNA"/>
</dbReference>
<evidence type="ECO:0000259" key="5">
    <source>
        <dbReference type="SMART" id="SM00287"/>
    </source>
</evidence>
<dbReference type="AlphaFoldDB" id="A0A923SRE7"/>
<dbReference type="GO" id="GO:0009253">
    <property type="term" value="P:peptidoglycan catabolic process"/>
    <property type="evidence" value="ECO:0007669"/>
    <property type="project" value="InterPro"/>
</dbReference>
<feature type="region of interest" description="Disordered" evidence="3">
    <location>
        <begin position="426"/>
        <end position="445"/>
    </location>
</feature>
<evidence type="ECO:0000259" key="6">
    <source>
        <dbReference type="SMART" id="SM00646"/>
    </source>
</evidence>
<reference evidence="7" key="1">
    <citation type="submission" date="2020-08" db="EMBL/GenBank/DDBJ databases">
        <title>Genome public.</title>
        <authorList>
            <person name="Liu C."/>
            <person name="Sun Q."/>
        </authorList>
    </citation>
    <scope>NUCLEOTIDE SEQUENCE</scope>
    <source>
        <strain evidence="7">BX12</strain>
    </source>
</reference>
<feature type="domain" description="SH3b" evidence="5">
    <location>
        <begin position="526"/>
        <end position="588"/>
    </location>
</feature>
<dbReference type="Proteomes" id="UP000602647">
    <property type="component" value="Unassembled WGS sequence"/>
</dbReference>
<accession>A0A923SRE7</accession>
<feature type="signal peptide" evidence="4">
    <location>
        <begin position="1"/>
        <end position="29"/>
    </location>
</feature>
<dbReference type="InterPro" id="IPR044060">
    <property type="entry name" value="Bacterial_rp_domain"/>
</dbReference>
<dbReference type="GO" id="GO:0071555">
    <property type="term" value="P:cell wall organization"/>
    <property type="evidence" value="ECO:0007669"/>
    <property type="project" value="UniProtKB-KW"/>
</dbReference>